<sequence>SLYIYHKPIKESLSDTVLYHVLSKEKELKRRLPWYYAPSFLLLWVVLFYAIVIPLFYRLPDRITIADEPLKPGQFVAERAQKILHELDRIGPKVVGSMANEVTTVAFLLNEVEKIRREMRVDLFDLEVDVQQPTGSYVVGTMTSLYQGIQNVVVRLSTTNSNSSSYLLINSHFDTKPGSPGAGDDGTMVVVMLEVLRQMSISESTFMHPIVFLFNGAEENPLQASHGFITQHKWAPNCKAVINLEVGGNGGRDILFQSGPNNPWLVKYYKEHSKHPFASTLAEEIFQFGILPSDTDFRIFRDYGNIPGLDIAQFSNGYVYHTAFDSFDAVPGRSVQNTGENILALARALSNASELHNTEEHSAGHAVFFDFLGLFFVTYTENTGIILNYCFAGISFLLVAVSLWRMSCVSEASPGRISILFASHLGVHLVGCLLCIGLPLLMSVLYDVSDRTMTYYSNNWLVIGLYICPAIIGLVLPSSLYHSFCSTDKLCHPYHIYVGLHAHCVVLSLLAIVLTAIGLRIPYMCMISLLLYVASLLINLLTTLHDRGYYWVLSVQIIQLLQYVYFCYLFYIFLVIFFPAMGRNRDSANPDMLIALICAVGTFFALGFVVPLINMFRWSTFLLIGLGVVTFIFGMISVSEVGFPYRSKTSVMRVNFLQTRRMFYEYDGSLSVNDSGYYFDYQDRRALRPLKDYAVNLTGLTPVDAYCDKYVMCGIPCFWSSWCRGISSAAWLPREKQVVVPGHLELNLLNKTLSKSRNSARFEFELAGPPHMGLYIRPLDGVAVEDWSFIRTMLDKPEKYSPPYQIYFSYGVDSSPFKFHIDFAKSDGQLDGPFFELGVVGHYVSQDFERDETTLRFIADLPDFVHTMEWPSLFMRYIF</sequence>
<protein>
    <recommendedName>
        <fullName evidence="14">FXNA-like protease</fullName>
    </recommendedName>
</protein>
<keyword evidence="10 15" id="KW-1133">Transmembrane helix</keyword>
<evidence type="ECO:0000256" key="7">
    <source>
        <dbReference type="ARBA" id="ARBA00022801"/>
    </source>
</evidence>
<evidence type="ECO:0000256" key="9">
    <source>
        <dbReference type="ARBA" id="ARBA00022833"/>
    </source>
</evidence>
<feature type="domain" description="Endoplasmic reticulum metallopeptidase 1-like C-terminal" evidence="17">
    <location>
        <begin position="649"/>
        <end position="877"/>
    </location>
</feature>
<evidence type="ECO:0000256" key="14">
    <source>
        <dbReference type="ARBA" id="ARBA00078796"/>
    </source>
</evidence>
<keyword evidence="8" id="KW-0256">Endoplasmic reticulum</keyword>
<evidence type="ECO:0000256" key="4">
    <source>
        <dbReference type="ARBA" id="ARBA00022670"/>
    </source>
</evidence>
<dbReference type="GO" id="GO:0008235">
    <property type="term" value="F:metalloexopeptidase activity"/>
    <property type="evidence" value="ECO:0007669"/>
    <property type="project" value="InterPro"/>
</dbReference>
<evidence type="ECO:0000256" key="13">
    <source>
        <dbReference type="ARBA" id="ARBA00023180"/>
    </source>
</evidence>
<dbReference type="InterPro" id="IPR045175">
    <property type="entry name" value="M28_fam"/>
</dbReference>
<feature type="transmembrane region" description="Helical" evidence="15">
    <location>
        <begin position="619"/>
        <end position="643"/>
    </location>
</feature>
<comment type="similarity">
    <text evidence="3">Belongs to the peptidase M28 family.</text>
</comment>
<dbReference type="PANTHER" id="PTHR12147">
    <property type="entry name" value="METALLOPEPTIDASE M28 FAMILY MEMBER"/>
    <property type="match status" value="1"/>
</dbReference>
<name>B3NS34_DROER</name>
<dbReference type="GO" id="GO:0005789">
    <property type="term" value="C:endoplasmic reticulum membrane"/>
    <property type="evidence" value="ECO:0007669"/>
    <property type="project" value="UniProtKB-SubCell"/>
</dbReference>
<keyword evidence="5 15" id="KW-0812">Transmembrane</keyword>
<evidence type="ECO:0000256" key="11">
    <source>
        <dbReference type="ARBA" id="ARBA00023049"/>
    </source>
</evidence>
<feature type="transmembrane region" description="Helical" evidence="15">
    <location>
        <begin position="34"/>
        <end position="57"/>
    </location>
</feature>
<evidence type="ECO:0000256" key="15">
    <source>
        <dbReference type="SAM" id="Phobius"/>
    </source>
</evidence>
<dbReference type="GO" id="GO:0046872">
    <property type="term" value="F:metal ion binding"/>
    <property type="evidence" value="ECO:0007669"/>
    <property type="project" value="UniProtKB-KW"/>
</dbReference>
<dbReference type="Proteomes" id="UP000008711">
    <property type="component" value="Unassembled WGS sequence"/>
</dbReference>
<dbReference type="InterPro" id="IPR053973">
    <property type="entry name" value="ERMP1-like_C"/>
</dbReference>
<dbReference type="InterPro" id="IPR048024">
    <property type="entry name" value="Fxna-like_M28_dom"/>
</dbReference>
<dbReference type="PANTHER" id="PTHR12147:SF22">
    <property type="entry name" value="ENDOPLASMIC RETICULUM METALLOPEPTIDASE 1"/>
    <property type="match status" value="1"/>
</dbReference>
<evidence type="ECO:0000256" key="12">
    <source>
        <dbReference type="ARBA" id="ARBA00023136"/>
    </source>
</evidence>
<evidence type="ECO:0000313" key="20">
    <source>
        <dbReference type="Proteomes" id="UP000008711"/>
    </source>
</evidence>
<evidence type="ECO:0000256" key="10">
    <source>
        <dbReference type="ARBA" id="ARBA00022989"/>
    </source>
</evidence>
<dbReference type="OrthoDB" id="76293at2759"/>
<evidence type="ECO:0000256" key="1">
    <source>
        <dbReference type="ARBA" id="ARBA00001947"/>
    </source>
</evidence>
<dbReference type="Pfam" id="PF22249">
    <property type="entry name" value="ERMP1-TM"/>
    <property type="match status" value="1"/>
</dbReference>
<keyword evidence="7" id="KW-0378">Hydrolase</keyword>
<dbReference type="Pfam" id="PF22248">
    <property type="entry name" value="ERMP1_C"/>
    <property type="match status" value="1"/>
</dbReference>
<accession>B3NS34</accession>
<feature type="transmembrane region" description="Helical" evidence="15">
    <location>
        <begin position="460"/>
        <end position="482"/>
    </location>
</feature>
<evidence type="ECO:0000256" key="3">
    <source>
        <dbReference type="ARBA" id="ARBA00010918"/>
    </source>
</evidence>
<keyword evidence="11" id="KW-0482">Metalloprotease</keyword>
<evidence type="ECO:0000313" key="19">
    <source>
        <dbReference type="EMBL" id="EDV56336.2"/>
    </source>
</evidence>
<keyword evidence="20" id="KW-1185">Reference proteome</keyword>
<feature type="transmembrane region" description="Helical" evidence="15">
    <location>
        <begin position="494"/>
        <end position="514"/>
    </location>
</feature>
<feature type="non-terminal residue" evidence="19">
    <location>
        <position position="1"/>
    </location>
</feature>
<dbReference type="CDD" id="cd03875">
    <property type="entry name" value="M28_Fxna_like"/>
    <property type="match status" value="1"/>
</dbReference>
<keyword evidence="9" id="KW-0862">Zinc</keyword>
<evidence type="ECO:0000256" key="8">
    <source>
        <dbReference type="ARBA" id="ARBA00022824"/>
    </source>
</evidence>
<proteinExistence type="inferred from homology"/>
<evidence type="ECO:0000259" key="16">
    <source>
        <dbReference type="Pfam" id="PF04389"/>
    </source>
</evidence>
<comment type="subcellular location">
    <subcellularLocation>
        <location evidence="2">Endoplasmic reticulum membrane</location>
        <topology evidence="2">Multi-pass membrane protein</topology>
    </subcellularLocation>
</comment>
<dbReference type="Gene3D" id="3.40.630.10">
    <property type="entry name" value="Zn peptidases"/>
    <property type="match status" value="1"/>
</dbReference>
<keyword evidence="12 15" id="KW-0472">Membrane</keyword>
<keyword evidence="13" id="KW-0325">Glycoprotein</keyword>
<evidence type="ECO:0000259" key="18">
    <source>
        <dbReference type="Pfam" id="PF22249"/>
    </source>
</evidence>
<dbReference type="SUPFAM" id="SSF53187">
    <property type="entry name" value="Zn-dependent exopeptidases"/>
    <property type="match status" value="1"/>
</dbReference>
<reference evidence="19 20" key="1">
    <citation type="journal article" date="2007" name="Nature">
        <title>Evolution of genes and genomes on the Drosophila phylogeny.</title>
        <authorList>
            <consortium name="Drosophila 12 Genomes Consortium"/>
            <person name="Clark A.G."/>
            <person name="Eisen M.B."/>
            <person name="Smith D.R."/>
            <person name="Bergman C.M."/>
            <person name="Oliver B."/>
            <person name="Markow T.A."/>
            <person name="Kaufman T.C."/>
            <person name="Kellis M."/>
            <person name="Gelbart W."/>
            <person name="Iyer V.N."/>
            <person name="Pollard D.A."/>
            <person name="Sackton T.B."/>
            <person name="Larracuente A.M."/>
            <person name="Singh N.D."/>
            <person name="Abad J.P."/>
            <person name="Abt D.N."/>
            <person name="Adryan B."/>
            <person name="Aguade M."/>
            <person name="Akashi H."/>
            <person name="Anderson W.W."/>
            <person name="Aquadro C.F."/>
            <person name="Ardell D.H."/>
            <person name="Arguello R."/>
            <person name="Artieri C.G."/>
            <person name="Barbash D.A."/>
            <person name="Barker D."/>
            <person name="Barsanti P."/>
            <person name="Batterham P."/>
            <person name="Batzoglou S."/>
            <person name="Begun D."/>
            <person name="Bhutkar A."/>
            <person name="Blanco E."/>
            <person name="Bosak S.A."/>
            <person name="Bradley R.K."/>
            <person name="Brand A.D."/>
            <person name="Brent M.R."/>
            <person name="Brooks A.N."/>
            <person name="Brown R.H."/>
            <person name="Butlin R.K."/>
            <person name="Caggese C."/>
            <person name="Calvi B.R."/>
            <person name="Bernardo de Carvalho A."/>
            <person name="Caspi A."/>
            <person name="Castrezana S."/>
            <person name="Celniker S.E."/>
            <person name="Chang J.L."/>
            <person name="Chapple C."/>
            <person name="Chatterji S."/>
            <person name="Chinwalla A."/>
            <person name="Civetta A."/>
            <person name="Clifton S.W."/>
            <person name="Comeron J.M."/>
            <person name="Costello J.C."/>
            <person name="Coyne J.A."/>
            <person name="Daub J."/>
            <person name="David R.G."/>
            <person name="Delcher A.L."/>
            <person name="Delehaunty K."/>
            <person name="Do C.B."/>
            <person name="Ebling H."/>
            <person name="Edwards K."/>
            <person name="Eickbush T."/>
            <person name="Evans J.D."/>
            <person name="Filipski A."/>
            <person name="Findeiss S."/>
            <person name="Freyhult E."/>
            <person name="Fulton L."/>
            <person name="Fulton R."/>
            <person name="Garcia A.C."/>
            <person name="Gardiner A."/>
            <person name="Garfield D.A."/>
            <person name="Garvin B.E."/>
            <person name="Gibson G."/>
            <person name="Gilbert D."/>
            <person name="Gnerre S."/>
            <person name="Godfrey J."/>
            <person name="Good R."/>
            <person name="Gotea V."/>
            <person name="Gravely B."/>
            <person name="Greenberg A.J."/>
            <person name="Griffiths-Jones S."/>
            <person name="Gross S."/>
            <person name="Guigo R."/>
            <person name="Gustafson E.A."/>
            <person name="Haerty W."/>
            <person name="Hahn M.W."/>
            <person name="Halligan D.L."/>
            <person name="Halpern A.L."/>
            <person name="Halter G.M."/>
            <person name="Han M.V."/>
            <person name="Heger A."/>
            <person name="Hillier L."/>
            <person name="Hinrichs A.S."/>
            <person name="Holmes I."/>
            <person name="Hoskins R.A."/>
            <person name="Hubisz M.J."/>
            <person name="Hultmark D."/>
            <person name="Huntley M.A."/>
            <person name="Jaffe D.B."/>
            <person name="Jagadeeshan S."/>
            <person name="Jeck W.R."/>
            <person name="Johnson J."/>
            <person name="Jones C.D."/>
            <person name="Jordan W.C."/>
            <person name="Karpen G.H."/>
            <person name="Kataoka E."/>
            <person name="Keightley P.D."/>
            <person name="Kheradpour P."/>
            <person name="Kirkness E.F."/>
            <person name="Koerich L.B."/>
            <person name="Kristiansen K."/>
            <person name="Kudrna D."/>
            <person name="Kulathinal R.J."/>
            <person name="Kumar S."/>
            <person name="Kwok R."/>
            <person name="Lander E."/>
            <person name="Langley C.H."/>
            <person name="Lapoint R."/>
            <person name="Lazzaro B.P."/>
            <person name="Lee S.J."/>
            <person name="Levesque L."/>
            <person name="Li R."/>
            <person name="Lin C.F."/>
            <person name="Lin M.F."/>
            <person name="Lindblad-Toh K."/>
            <person name="Llopart A."/>
            <person name="Long M."/>
            <person name="Low L."/>
            <person name="Lozovsky E."/>
            <person name="Lu J."/>
            <person name="Luo M."/>
            <person name="Machado C.A."/>
            <person name="Makalowski W."/>
            <person name="Marzo M."/>
            <person name="Matsuda M."/>
            <person name="Matzkin L."/>
            <person name="McAllister B."/>
            <person name="McBride C.S."/>
            <person name="McKernan B."/>
            <person name="McKernan K."/>
            <person name="Mendez-Lago M."/>
            <person name="Minx P."/>
            <person name="Mollenhauer M.U."/>
            <person name="Montooth K."/>
            <person name="Mount S.M."/>
            <person name="Mu X."/>
            <person name="Myers E."/>
            <person name="Negre B."/>
            <person name="Newfeld S."/>
            <person name="Nielsen R."/>
            <person name="Noor M.A."/>
            <person name="O'Grady P."/>
            <person name="Pachter L."/>
            <person name="Papaceit M."/>
            <person name="Parisi M.J."/>
            <person name="Parisi M."/>
            <person name="Parts L."/>
            <person name="Pedersen J.S."/>
            <person name="Pesole G."/>
            <person name="Phillippy A.M."/>
            <person name="Ponting C.P."/>
            <person name="Pop M."/>
            <person name="Porcelli D."/>
            <person name="Powell J.R."/>
            <person name="Prohaska S."/>
            <person name="Pruitt K."/>
            <person name="Puig M."/>
            <person name="Quesneville H."/>
            <person name="Ram K.R."/>
            <person name="Rand D."/>
            <person name="Rasmussen M.D."/>
            <person name="Reed L.K."/>
            <person name="Reenan R."/>
            <person name="Reily A."/>
            <person name="Remington K.A."/>
            <person name="Rieger T.T."/>
            <person name="Ritchie M.G."/>
            <person name="Robin C."/>
            <person name="Rogers Y.H."/>
            <person name="Rohde C."/>
            <person name="Rozas J."/>
            <person name="Rubenfield M.J."/>
            <person name="Ruiz A."/>
            <person name="Russo S."/>
            <person name="Salzberg S.L."/>
            <person name="Sanchez-Gracia A."/>
            <person name="Saranga D.J."/>
            <person name="Sato H."/>
            <person name="Schaeffer S.W."/>
            <person name="Schatz M.C."/>
            <person name="Schlenke T."/>
            <person name="Schwartz R."/>
            <person name="Segarra C."/>
            <person name="Singh R.S."/>
            <person name="Sirot L."/>
            <person name="Sirota M."/>
            <person name="Sisneros N.B."/>
            <person name="Smith C.D."/>
            <person name="Smith T.F."/>
            <person name="Spieth J."/>
            <person name="Stage D.E."/>
            <person name="Stark A."/>
            <person name="Stephan W."/>
            <person name="Strausberg R.L."/>
            <person name="Strempel S."/>
            <person name="Sturgill D."/>
            <person name="Sutton G."/>
            <person name="Sutton G.G."/>
            <person name="Tao W."/>
            <person name="Teichmann S."/>
            <person name="Tobari Y.N."/>
            <person name="Tomimura Y."/>
            <person name="Tsolas J.M."/>
            <person name="Valente V.L."/>
            <person name="Venter E."/>
            <person name="Venter J.C."/>
            <person name="Vicario S."/>
            <person name="Vieira F.G."/>
            <person name="Vilella A.J."/>
            <person name="Villasante A."/>
            <person name="Walenz B."/>
            <person name="Wang J."/>
            <person name="Wasserman M."/>
            <person name="Watts T."/>
            <person name="Wilson D."/>
            <person name="Wilson R.K."/>
            <person name="Wing R.A."/>
            <person name="Wolfner M.F."/>
            <person name="Wong A."/>
            <person name="Wong G.K."/>
            <person name="Wu C.I."/>
            <person name="Wu G."/>
            <person name="Yamamoto D."/>
            <person name="Yang H.P."/>
            <person name="Yang S.P."/>
            <person name="Yorke J.A."/>
            <person name="Yoshida K."/>
            <person name="Zdobnov E."/>
            <person name="Zhang P."/>
            <person name="Zhang Y."/>
            <person name="Zimin A.V."/>
            <person name="Baldwin J."/>
            <person name="Abdouelleil A."/>
            <person name="Abdulkadir J."/>
            <person name="Abebe A."/>
            <person name="Abera B."/>
            <person name="Abreu J."/>
            <person name="Acer S.C."/>
            <person name="Aftuck L."/>
            <person name="Alexander A."/>
            <person name="An P."/>
            <person name="Anderson E."/>
            <person name="Anderson S."/>
            <person name="Arachi H."/>
            <person name="Azer M."/>
            <person name="Bachantsang P."/>
            <person name="Barry A."/>
            <person name="Bayul T."/>
            <person name="Berlin A."/>
            <person name="Bessette D."/>
            <person name="Bloom T."/>
            <person name="Blye J."/>
            <person name="Boguslavskiy L."/>
            <person name="Bonnet C."/>
            <person name="Boukhgalter B."/>
            <person name="Bourzgui I."/>
            <person name="Brown A."/>
            <person name="Cahill P."/>
            <person name="Channer S."/>
            <person name="Cheshatsang Y."/>
            <person name="Chuda L."/>
            <person name="Citroen M."/>
            <person name="Collymore A."/>
            <person name="Cooke P."/>
            <person name="Costello M."/>
            <person name="D'Aco K."/>
            <person name="Daza R."/>
            <person name="De Haan G."/>
            <person name="DeGray S."/>
            <person name="DeMaso C."/>
            <person name="Dhargay N."/>
            <person name="Dooley K."/>
            <person name="Dooley E."/>
            <person name="Doricent M."/>
            <person name="Dorje P."/>
            <person name="Dorjee K."/>
            <person name="Dupes A."/>
            <person name="Elong R."/>
            <person name="Falk J."/>
            <person name="Farina A."/>
            <person name="Faro S."/>
            <person name="Ferguson D."/>
            <person name="Fisher S."/>
            <person name="Foley C.D."/>
            <person name="Franke A."/>
            <person name="Friedrich D."/>
            <person name="Gadbois L."/>
            <person name="Gearin G."/>
            <person name="Gearin C.R."/>
            <person name="Giannoukos G."/>
            <person name="Goode T."/>
            <person name="Graham J."/>
            <person name="Grandbois E."/>
            <person name="Grewal S."/>
            <person name="Gyaltsen K."/>
            <person name="Hafez N."/>
            <person name="Hagos B."/>
            <person name="Hall J."/>
            <person name="Henson C."/>
            <person name="Hollinger A."/>
            <person name="Honan T."/>
            <person name="Huard M.D."/>
            <person name="Hughes L."/>
            <person name="Hurhula B."/>
            <person name="Husby M.E."/>
            <person name="Kamat A."/>
            <person name="Kanga B."/>
            <person name="Kashin S."/>
            <person name="Khazanovich D."/>
            <person name="Kisner P."/>
            <person name="Lance K."/>
            <person name="Lara M."/>
            <person name="Lee W."/>
            <person name="Lennon N."/>
            <person name="Letendre F."/>
            <person name="LeVine R."/>
            <person name="Lipovsky A."/>
            <person name="Liu X."/>
            <person name="Liu J."/>
            <person name="Liu S."/>
            <person name="Lokyitsang T."/>
            <person name="Lokyitsang Y."/>
            <person name="Lubonja R."/>
            <person name="Lui A."/>
            <person name="MacDonald P."/>
            <person name="Magnisalis V."/>
            <person name="Maru K."/>
            <person name="Matthews C."/>
            <person name="McCusker W."/>
            <person name="McDonough S."/>
            <person name="Mehta T."/>
            <person name="Meldrim J."/>
            <person name="Meneus L."/>
            <person name="Mihai O."/>
            <person name="Mihalev A."/>
            <person name="Mihova T."/>
            <person name="Mittelman R."/>
            <person name="Mlenga V."/>
            <person name="Montmayeur A."/>
            <person name="Mulrain L."/>
            <person name="Navidi A."/>
            <person name="Naylor J."/>
            <person name="Negash T."/>
            <person name="Nguyen T."/>
            <person name="Nguyen N."/>
            <person name="Nicol R."/>
            <person name="Norbu C."/>
            <person name="Norbu N."/>
            <person name="Novod N."/>
            <person name="O'Neill B."/>
            <person name="Osman S."/>
            <person name="Markiewicz E."/>
            <person name="Oyono O.L."/>
            <person name="Patti C."/>
            <person name="Phunkhang P."/>
            <person name="Pierre F."/>
            <person name="Priest M."/>
            <person name="Raghuraman S."/>
            <person name="Rege F."/>
            <person name="Reyes R."/>
            <person name="Rise C."/>
            <person name="Rogov P."/>
            <person name="Ross K."/>
            <person name="Ryan E."/>
            <person name="Settipalli S."/>
            <person name="Shea T."/>
            <person name="Sherpa N."/>
            <person name="Shi L."/>
            <person name="Shih D."/>
            <person name="Sparrow T."/>
            <person name="Spaulding J."/>
            <person name="Stalker J."/>
            <person name="Stange-Thomann N."/>
            <person name="Stavropoulos S."/>
            <person name="Stone C."/>
            <person name="Strader C."/>
            <person name="Tesfaye S."/>
            <person name="Thomson T."/>
            <person name="Thoulutsang Y."/>
            <person name="Thoulutsang D."/>
            <person name="Topham K."/>
            <person name="Topping I."/>
            <person name="Tsamla T."/>
            <person name="Vassiliev H."/>
            <person name="Vo A."/>
            <person name="Wangchuk T."/>
            <person name="Wangdi T."/>
            <person name="Weiand M."/>
            <person name="Wilkinson J."/>
            <person name="Wilson A."/>
            <person name="Yadav S."/>
            <person name="Young G."/>
            <person name="Yu Q."/>
            <person name="Zembek L."/>
            <person name="Zhong D."/>
            <person name="Zimmer A."/>
            <person name="Zwirko Z."/>
            <person name="Jaffe D.B."/>
            <person name="Alvarez P."/>
            <person name="Brockman W."/>
            <person name="Butler J."/>
            <person name="Chin C."/>
            <person name="Gnerre S."/>
            <person name="Grabherr M."/>
            <person name="Kleber M."/>
            <person name="Mauceli E."/>
            <person name="MacCallum I."/>
        </authorList>
    </citation>
    <scope>NUCLEOTIDE SEQUENCE [LARGE SCALE GENOMIC DNA]</scope>
    <source>
        <strain evidence="19 20">TSC#14021-0224.01</strain>
    </source>
</reference>
<dbReference type="KEGG" id="der:6546691"/>
<organism evidence="19 20">
    <name type="scientific">Drosophila erecta</name>
    <name type="common">Fruit fly</name>
    <dbReference type="NCBI Taxonomy" id="7220"/>
    <lineage>
        <taxon>Eukaryota</taxon>
        <taxon>Metazoa</taxon>
        <taxon>Ecdysozoa</taxon>
        <taxon>Arthropoda</taxon>
        <taxon>Hexapoda</taxon>
        <taxon>Insecta</taxon>
        <taxon>Pterygota</taxon>
        <taxon>Neoptera</taxon>
        <taxon>Endopterygota</taxon>
        <taxon>Diptera</taxon>
        <taxon>Brachycera</taxon>
        <taxon>Muscomorpha</taxon>
        <taxon>Ephydroidea</taxon>
        <taxon>Drosophilidae</taxon>
        <taxon>Drosophila</taxon>
        <taxon>Sophophora</taxon>
    </lineage>
</organism>
<evidence type="ECO:0000259" key="17">
    <source>
        <dbReference type="Pfam" id="PF22248"/>
    </source>
</evidence>
<comment type="cofactor">
    <cofactor evidence="1">
        <name>Zn(2+)</name>
        <dbReference type="ChEBI" id="CHEBI:29105"/>
    </cofactor>
</comment>
<dbReference type="HOGENOM" id="CLU_007536_2_0_1"/>
<evidence type="ECO:0000256" key="2">
    <source>
        <dbReference type="ARBA" id="ARBA00004477"/>
    </source>
</evidence>
<dbReference type="Pfam" id="PF04389">
    <property type="entry name" value="Peptidase_M28"/>
    <property type="match status" value="1"/>
</dbReference>
<dbReference type="EMBL" id="CH954179">
    <property type="protein sequence ID" value="EDV56336.2"/>
    <property type="molecule type" value="Genomic_DNA"/>
</dbReference>
<dbReference type="InterPro" id="IPR053974">
    <property type="entry name" value="ERMP1_1-A_TM"/>
</dbReference>
<dbReference type="AlphaFoldDB" id="B3NS34"/>
<dbReference type="FunFam" id="3.40.630.10:FF:000008">
    <property type="entry name" value="Endoplasmic reticulum metallopeptidase 1"/>
    <property type="match status" value="1"/>
</dbReference>
<dbReference type="eggNOG" id="KOG2194">
    <property type="taxonomic scope" value="Eukaryota"/>
</dbReference>
<dbReference type="InterPro" id="IPR007484">
    <property type="entry name" value="Peptidase_M28"/>
</dbReference>
<evidence type="ECO:0000256" key="5">
    <source>
        <dbReference type="ARBA" id="ARBA00022692"/>
    </source>
</evidence>
<dbReference type="GO" id="GO:0006508">
    <property type="term" value="P:proteolysis"/>
    <property type="evidence" value="ECO:0007669"/>
    <property type="project" value="UniProtKB-KW"/>
</dbReference>
<feature type="transmembrane region" description="Helical" evidence="15">
    <location>
        <begin position="562"/>
        <end position="581"/>
    </location>
</feature>
<evidence type="ECO:0000256" key="6">
    <source>
        <dbReference type="ARBA" id="ARBA00022723"/>
    </source>
</evidence>
<gene>
    <name evidence="19" type="primary">Dere\GG20281</name>
    <name evidence="19" type="synonym">dere_GLEANR_5092</name>
    <name evidence="19" type="synonym">GG20281</name>
    <name evidence="19" type="ORF">Dere_GG20281</name>
</gene>
<feature type="transmembrane region" description="Helical" evidence="15">
    <location>
        <begin position="521"/>
        <end position="542"/>
    </location>
</feature>
<feature type="domain" description="Endoplasmic reticulum metallopeptidase 1/1-A TM" evidence="18">
    <location>
        <begin position="425"/>
        <end position="632"/>
    </location>
</feature>
<keyword evidence="4" id="KW-0645">Protease</keyword>
<feature type="transmembrane region" description="Helical" evidence="15">
    <location>
        <begin position="425"/>
        <end position="448"/>
    </location>
</feature>
<feature type="domain" description="Peptidase M28" evidence="16">
    <location>
        <begin position="151"/>
        <end position="345"/>
    </location>
</feature>
<reference evidence="19 20" key="2">
    <citation type="journal article" date="2008" name="Bioinformatics">
        <title>Assembly reconciliation.</title>
        <authorList>
            <person name="Zimin A.V."/>
            <person name="Smith D.R."/>
            <person name="Sutton G."/>
            <person name="Yorke J.A."/>
        </authorList>
    </citation>
    <scope>NUCLEOTIDE SEQUENCE [LARGE SCALE GENOMIC DNA]</scope>
    <source>
        <strain evidence="19 20">TSC#14021-0224.01</strain>
    </source>
</reference>
<feature type="transmembrane region" description="Helical" evidence="15">
    <location>
        <begin position="593"/>
        <end position="613"/>
    </location>
</feature>
<feature type="transmembrane region" description="Helical" evidence="15">
    <location>
        <begin position="386"/>
        <end position="405"/>
    </location>
</feature>
<keyword evidence="6" id="KW-0479">Metal-binding</keyword>